<sequence length="167" mass="17368">MKKFIISAFVAVISLGMFSCTKQADVAATEPNLPSIQISSLGTQQISPLTISSGTLTLMFGATTTNAAPAAFKLEFYAATSATGPITKTVNFPTWSGSDDAAGGHTISYVLEPTSYPNTQVYGGTINLKLSTLGLAAGKTYTVKAYAYKSGNATPSTITTTSLFKVQ</sequence>
<evidence type="ECO:0000313" key="1">
    <source>
        <dbReference type="EMBL" id="QQL50980.1"/>
    </source>
</evidence>
<evidence type="ECO:0000313" key="2">
    <source>
        <dbReference type="Proteomes" id="UP000429232"/>
    </source>
</evidence>
<dbReference type="AlphaFoldDB" id="A0A6I4HXB2"/>
<proteinExistence type="predicted"/>
<dbReference type="KEGG" id="mgik:GO620_005885"/>
<reference evidence="1 2" key="1">
    <citation type="submission" date="2020-12" db="EMBL/GenBank/DDBJ databases">
        <title>HMF7856_wgs.fasta genome submission.</title>
        <authorList>
            <person name="Kang H."/>
            <person name="Kim H."/>
            <person name="Joh K."/>
        </authorList>
    </citation>
    <scope>NUCLEOTIDE SEQUENCE [LARGE SCALE GENOMIC DNA]</scope>
    <source>
        <strain evidence="1 2">HMF7856</strain>
    </source>
</reference>
<dbReference type="EMBL" id="CP066775">
    <property type="protein sequence ID" value="QQL50980.1"/>
    <property type="molecule type" value="Genomic_DNA"/>
</dbReference>
<protein>
    <submittedName>
        <fullName evidence="1">Uncharacterized protein</fullName>
    </submittedName>
</protein>
<name>A0A6I4HXB2_9SPHI</name>
<organism evidence="1 2">
    <name type="scientific">Mucilaginibacter ginkgonis</name>
    <dbReference type="NCBI Taxonomy" id="2682091"/>
    <lineage>
        <taxon>Bacteria</taxon>
        <taxon>Pseudomonadati</taxon>
        <taxon>Bacteroidota</taxon>
        <taxon>Sphingobacteriia</taxon>
        <taxon>Sphingobacteriales</taxon>
        <taxon>Sphingobacteriaceae</taxon>
        <taxon>Mucilaginibacter</taxon>
    </lineage>
</organism>
<dbReference type="RefSeq" id="WP_157523557.1">
    <property type="nucleotide sequence ID" value="NZ_CP066775.1"/>
</dbReference>
<gene>
    <name evidence="1" type="ORF">GO620_005885</name>
</gene>
<keyword evidence="2" id="KW-1185">Reference proteome</keyword>
<dbReference type="PROSITE" id="PS51257">
    <property type="entry name" value="PROKAR_LIPOPROTEIN"/>
    <property type="match status" value="1"/>
</dbReference>
<dbReference type="Proteomes" id="UP000429232">
    <property type="component" value="Chromosome"/>
</dbReference>
<accession>A0A6I4HXB2</accession>